<evidence type="ECO:0000313" key="1">
    <source>
        <dbReference type="EMBL" id="KGL40263.1"/>
    </source>
</evidence>
<name>A0A099W743_9LIST</name>
<dbReference type="GeneID" id="58717736"/>
<keyword evidence="2" id="KW-1185">Reference proteome</keyword>
<dbReference type="OrthoDB" id="2364371at2"/>
<organism evidence="1 2">
    <name type="scientific">Listeria booriae</name>
    <dbReference type="NCBI Taxonomy" id="1552123"/>
    <lineage>
        <taxon>Bacteria</taxon>
        <taxon>Bacillati</taxon>
        <taxon>Bacillota</taxon>
        <taxon>Bacilli</taxon>
        <taxon>Bacillales</taxon>
        <taxon>Listeriaceae</taxon>
        <taxon>Listeria</taxon>
    </lineage>
</organism>
<comment type="caution">
    <text evidence="1">The sequence shown here is derived from an EMBL/GenBank/DDBJ whole genome shotgun (WGS) entry which is preliminary data.</text>
</comment>
<reference evidence="1 2" key="1">
    <citation type="submission" date="2014-05" db="EMBL/GenBank/DDBJ databases">
        <title>Novel Listeriaceae from food processing environments.</title>
        <authorList>
            <person name="den Bakker H.C."/>
        </authorList>
    </citation>
    <scope>NUCLEOTIDE SEQUENCE [LARGE SCALE GENOMIC DNA]</scope>
    <source>
        <strain evidence="1 2">FSL A5-0281</strain>
    </source>
</reference>
<gene>
    <name evidence="1" type="ORF">EP57_10175</name>
</gene>
<dbReference type="eggNOG" id="ENOG5032VHQ">
    <property type="taxonomic scope" value="Bacteria"/>
</dbReference>
<evidence type="ECO:0000313" key="2">
    <source>
        <dbReference type="Proteomes" id="UP000029844"/>
    </source>
</evidence>
<accession>A0A099W743</accession>
<dbReference type="Proteomes" id="UP000029844">
    <property type="component" value="Unassembled WGS sequence"/>
</dbReference>
<sequence>MKHKRALKVILIILGSILLLLGGLTILNKTYHTSYDKMDTTDQSFFKQLNTLYTKTTKEPLWQDYNLADKPVLFVRKGDHLNFSEDTINLIRGNVYAVGVKGLEGKWYATKIAMPRSYKMPDVYRLAVTTPGIWSTWNPIGNFSSFSIDDSGKEVRSNMQLADSSYVYYFKYGKNNIENPVKASQSAMPFFAHEAFHYLQQYDWHTTDGNIDVASKDVDWYSLLGLQYSILDTIMDATGKQDKAALEKALSDYVVVSDARRKQGTSDYQNEKQHETIEGTATYVGIKASAITGGKPKQLKLLEGARDEKSRKFAVLFEGIAYDPSFVSEIKWNRYDSGALLSSALDIVDSPDWQTTFNKKASANKAFTLDDELHQLNNLAKPRTLAEIEKSYHFENIQALSKKIVDGLQDGNN</sequence>
<dbReference type="EMBL" id="JNFA01000024">
    <property type="protein sequence ID" value="KGL40263.1"/>
    <property type="molecule type" value="Genomic_DNA"/>
</dbReference>
<proteinExistence type="predicted"/>
<dbReference type="AlphaFoldDB" id="A0A099W743"/>
<dbReference type="RefSeq" id="WP_036086335.1">
    <property type="nucleotide sequence ID" value="NZ_CBCSHQ010000002.1"/>
</dbReference>
<protein>
    <submittedName>
        <fullName evidence="1">Uncharacterized protein</fullName>
    </submittedName>
</protein>